<organism evidence="2 3">
    <name type="scientific">Bodo saltans</name>
    <name type="common">Flagellated protozoan</name>
    <dbReference type="NCBI Taxonomy" id="75058"/>
    <lineage>
        <taxon>Eukaryota</taxon>
        <taxon>Discoba</taxon>
        <taxon>Euglenozoa</taxon>
        <taxon>Kinetoplastea</taxon>
        <taxon>Metakinetoplastina</taxon>
        <taxon>Eubodonida</taxon>
        <taxon>Bodonidae</taxon>
        <taxon>Bodo</taxon>
    </lineage>
</organism>
<feature type="compositionally biased region" description="Low complexity" evidence="1">
    <location>
        <begin position="110"/>
        <end position="120"/>
    </location>
</feature>
<protein>
    <submittedName>
        <fullName evidence="2">Uncharacterized protein</fullName>
    </submittedName>
</protein>
<feature type="compositionally biased region" description="Polar residues" evidence="1">
    <location>
        <begin position="130"/>
        <end position="152"/>
    </location>
</feature>
<feature type="region of interest" description="Disordered" evidence="1">
    <location>
        <begin position="1"/>
        <end position="53"/>
    </location>
</feature>
<dbReference type="EMBL" id="CYKH01000834">
    <property type="protein sequence ID" value="CUG48403.1"/>
    <property type="molecule type" value="Genomic_DNA"/>
</dbReference>
<evidence type="ECO:0000313" key="3">
    <source>
        <dbReference type="Proteomes" id="UP000051952"/>
    </source>
</evidence>
<dbReference type="VEuPathDB" id="TriTrypDB:BSAL_80065"/>
<feature type="region of interest" description="Disordered" evidence="1">
    <location>
        <begin position="80"/>
        <end position="152"/>
    </location>
</feature>
<feature type="compositionally biased region" description="Polar residues" evidence="1">
    <location>
        <begin position="185"/>
        <end position="204"/>
    </location>
</feature>
<reference evidence="3" key="1">
    <citation type="submission" date="2015-09" db="EMBL/GenBank/DDBJ databases">
        <authorList>
            <consortium name="Pathogen Informatics"/>
        </authorList>
    </citation>
    <scope>NUCLEOTIDE SEQUENCE [LARGE SCALE GENOMIC DNA]</scope>
    <source>
        <strain evidence="3">Lake Konstanz</strain>
    </source>
</reference>
<dbReference type="AlphaFoldDB" id="A0A0S4J0Z7"/>
<name>A0A0S4J0Z7_BODSA</name>
<feature type="region of interest" description="Disordered" evidence="1">
    <location>
        <begin position="222"/>
        <end position="299"/>
    </location>
</feature>
<dbReference type="Proteomes" id="UP000051952">
    <property type="component" value="Unassembled WGS sequence"/>
</dbReference>
<feature type="compositionally biased region" description="Low complexity" evidence="1">
    <location>
        <begin position="40"/>
        <end position="53"/>
    </location>
</feature>
<feature type="compositionally biased region" description="Polar residues" evidence="1">
    <location>
        <begin position="237"/>
        <end position="247"/>
    </location>
</feature>
<evidence type="ECO:0000313" key="2">
    <source>
        <dbReference type="EMBL" id="CUG48403.1"/>
    </source>
</evidence>
<feature type="region of interest" description="Disordered" evidence="1">
    <location>
        <begin position="169"/>
        <end position="208"/>
    </location>
</feature>
<evidence type="ECO:0000256" key="1">
    <source>
        <dbReference type="SAM" id="MobiDB-lite"/>
    </source>
</evidence>
<sequence length="299" mass="31382">MRGSAGSNHSDGDGGEVTSQPAPPSALVKPCPPSSLRIDASSPRSSNNVASSHSLKVMMFTPPPIRPTLSTTISTIGGSGSFSMDVKPSSQSNSSRSLKDRSGRFGTDGSVTSSSTSPSTAPLMRPATPATLSSTNQPRSPRPFSTASPGTVITVPSNANFISHHYNRTSTAHPHSRHGGDNSARPPTSRQHQKSTGTNCSSPSPAYDPKYDAFVDEWMALSSKHSSSNKPPPPASTQMNSNAQRPPNAQMYGNRARGSSAQPASSRQTRSEPRNLPVQHQVSLDALRGKSNGRAGDKK</sequence>
<proteinExistence type="predicted"/>
<keyword evidence="3" id="KW-1185">Reference proteome</keyword>
<feature type="compositionally biased region" description="Polar residues" evidence="1">
    <location>
        <begin position="257"/>
        <end position="268"/>
    </location>
</feature>
<gene>
    <name evidence="2" type="ORF">BSAL_80065</name>
</gene>
<accession>A0A0S4J0Z7</accession>